<accession>A0A552E6K1</accession>
<name>A0A552E6K1_MICAE</name>
<comment type="caution">
    <text evidence="1">The sequence shown here is derived from an EMBL/GenBank/DDBJ whole genome shotgun (WGS) entry which is preliminary data.</text>
</comment>
<evidence type="ECO:0000313" key="2">
    <source>
        <dbReference type="Proteomes" id="UP000317708"/>
    </source>
</evidence>
<proteinExistence type="predicted"/>
<dbReference type="AlphaFoldDB" id="A0A552E6K1"/>
<organism evidence="1 2">
    <name type="scientific">Microcystis aeruginosa Ma_MB_S_20031200_S102</name>
    <dbReference type="NCBI Taxonomy" id="2486254"/>
    <lineage>
        <taxon>Bacteria</taxon>
        <taxon>Bacillati</taxon>
        <taxon>Cyanobacteriota</taxon>
        <taxon>Cyanophyceae</taxon>
        <taxon>Oscillatoriophycideae</taxon>
        <taxon>Chroococcales</taxon>
        <taxon>Microcystaceae</taxon>
        <taxon>Microcystis</taxon>
    </lineage>
</organism>
<protein>
    <submittedName>
        <fullName evidence="1">Uncharacterized protein</fullName>
    </submittedName>
</protein>
<dbReference type="EMBL" id="SFBI01000219">
    <property type="protein sequence ID" value="TRU30063.1"/>
    <property type="molecule type" value="Genomic_DNA"/>
</dbReference>
<gene>
    <name evidence="1" type="ORF">EWV92_22995</name>
</gene>
<dbReference type="Proteomes" id="UP000317708">
    <property type="component" value="Unassembled WGS sequence"/>
</dbReference>
<reference evidence="1 2" key="1">
    <citation type="submission" date="2019-01" db="EMBL/GenBank/DDBJ databases">
        <title>Coherence of Microcystis species and biogeography revealed through population genomics.</title>
        <authorList>
            <person name="Perez-Carrascal O.M."/>
            <person name="Terrat Y."/>
            <person name="Giani A."/>
            <person name="Fortin N."/>
            <person name="Tromas N."/>
            <person name="Shapiro B.J."/>
        </authorList>
    </citation>
    <scope>NUCLEOTIDE SEQUENCE [LARGE SCALE GENOMIC DNA]</scope>
    <source>
        <strain evidence="1">Ma_MB_S_20031200_S102</strain>
    </source>
</reference>
<evidence type="ECO:0000313" key="1">
    <source>
        <dbReference type="EMBL" id="TRU30063.1"/>
    </source>
</evidence>
<sequence length="259" mass="29749">MTLPSLQSLLLASEKDIEQISDYFDALVKEAVARINRGFSIKRLIKQPRSIEPLPTEMRQLSSYRTRIGTMLEYGLSTAITEILEERYNSLFFFTFATSHEYPDFYFRDSSLIPLLRLEMKAVDAESDEQAARFGTPTIWINDEQDLLLLVAWEWTKITLENGSLGEYPHIFSSLVVPAGDIARERDIRLEITGGKIEGEKTLVFSSRSQQYVADPGNYGKFWRIVHASRIGSPDLHLSIQKFLIFLRSVDEKAARKRF</sequence>